<sequence>MRKLEDCAVVTEGVHTQEEEGEVLLLVRGRHEEGRTRATARASASRRSHQTATARSIGELEKAERRSGGDSDDSGEVPEAAGSRN</sequence>
<organism evidence="2 3">
    <name type="scientific">Pleurodeles waltl</name>
    <name type="common">Iberian ribbed newt</name>
    <dbReference type="NCBI Taxonomy" id="8319"/>
    <lineage>
        <taxon>Eukaryota</taxon>
        <taxon>Metazoa</taxon>
        <taxon>Chordata</taxon>
        <taxon>Craniata</taxon>
        <taxon>Vertebrata</taxon>
        <taxon>Euteleostomi</taxon>
        <taxon>Amphibia</taxon>
        <taxon>Batrachia</taxon>
        <taxon>Caudata</taxon>
        <taxon>Salamandroidea</taxon>
        <taxon>Salamandridae</taxon>
        <taxon>Pleurodelinae</taxon>
        <taxon>Pleurodeles</taxon>
    </lineage>
</organism>
<gene>
    <name evidence="2" type="ORF">NDU88_002369</name>
</gene>
<proteinExistence type="predicted"/>
<keyword evidence="3" id="KW-1185">Reference proteome</keyword>
<evidence type="ECO:0000256" key="1">
    <source>
        <dbReference type="SAM" id="MobiDB-lite"/>
    </source>
</evidence>
<evidence type="ECO:0000313" key="2">
    <source>
        <dbReference type="EMBL" id="KAJ1193063.1"/>
    </source>
</evidence>
<evidence type="ECO:0000313" key="3">
    <source>
        <dbReference type="Proteomes" id="UP001066276"/>
    </source>
</evidence>
<protein>
    <submittedName>
        <fullName evidence="2">Uncharacterized protein</fullName>
    </submittedName>
</protein>
<name>A0AAV7UVX8_PLEWA</name>
<feature type="region of interest" description="Disordered" evidence="1">
    <location>
        <begin position="28"/>
        <end position="85"/>
    </location>
</feature>
<comment type="caution">
    <text evidence="2">The sequence shown here is derived from an EMBL/GenBank/DDBJ whole genome shotgun (WGS) entry which is preliminary data.</text>
</comment>
<dbReference type="EMBL" id="JANPWB010000004">
    <property type="protein sequence ID" value="KAJ1193063.1"/>
    <property type="molecule type" value="Genomic_DNA"/>
</dbReference>
<dbReference type="Proteomes" id="UP001066276">
    <property type="component" value="Chromosome 2_2"/>
</dbReference>
<accession>A0AAV7UVX8</accession>
<feature type="compositionally biased region" description="Basic and acidic residues" evidence="1">
    <location>
        <begin position="58"/>
        <end position="69"/>
    </location>
</feature>
<reference evidence="2" key="1">
    <citation type="journal article" date="2022" name="bioRxiv">
        <title>Sequencing and chromosome-scale assembly of the giantPleurodeles waltlgenome.</title>
        <authorList>
            <person name="Brown T."/>
            <person name="Elewa A."/>
            <person name="Iarovenko S."/>
            <person name="Subramanian E."/>
            <person name="Araus A.J."/>
            <person name="Petzold A."/>
            <person name="Susuki M."/>
            <person name="Suzuki K.-i.T."/>
            <person name="Hayashi T."/>
            <person name="Toyoda A."/>
            <person name="Oliveira C."/>
            <person name="Osipova E."/>
            <person name="Leigh N.D."/>
            <person name="Simon A."/>
            <person name="Yun M.H."/>
        </authorList>
    </citation>
    <scope>NUCLEOTIDE SEQUENCE</scope>
    <source>
        <strain evidence="2">20211129_DDA</strain>
        <tissue evidence="2">Liver</tissue>
    </source>
</reference>
<dbReference type="AlphaFoldDB" id="A0AAV7UVX8"/>